<dbReference type="InterPro" id="IPR041854">
    <property type="entry name" value="BFD-like_2Fe2S-bd_dom_sf"/>
</dbReference>
<dbReference type="GO" id="GO:0043546">
    <property type="term" value="F:molybdopterin cofactor binding"/>
    <property type="evidence" value="ECO:0007669"/>
    <property type="project" value="InterPro"/>
</dbReference>
<evidence type="ECO:0000313" key="13">
    <source>
        <dbReference type="Proteomes" id="UP000323671"/>
    </source>
</evidence>
<dbReference type="Pfam" id="PF04879">
    <property type="entry name" value="Molybdop_Fe4S4"/>
    <property type="match status" value="1"/>
</dbReference>
<evidence type="ECO:0000256" key="4">
    <source>
        <dbReference type="ARBA" id="ARBA00022485"/>
    </source>
</evidence>
<organism evidence="12 13">
    <name type="scientific">Oryzomicrobium terrae</name>
    <dbReference type="NCBI Taxonomy" id="1735038"/>
    <lineage>
        <taxon>Bacteria</taxon>
        <taxon>Pseudomonadati</taxon>
        <taxon>Pseudomonadota</taxon>
        <taxon>Betaproteobacteria</taxon>
        <taxon>Rhodocyclales</taxon>
        <taxon>Rhodocyclaceae</taxon>
        <taxon>Oryzomicrobium</taxon>
    </lineage>
</organism>
<dbReference type="InterPro" id="IPR050123">
    <property type="entry name" value="Prok_molybdopt-oxidoreductase"/>
</dbReference>
<evidence type="ECO:0000256" key="6">
    <source>
        <dbReference type="ARBA" id="ARBA00022723"/>
    </source>
</evidence>
<evidence type="ECO:0000313" key="12">
    <source>
        <dbReference type="EMBL" id="QEL64435.1"/>
    </source>
</evidence>
<dbReference type="InterPro" id="IPR041957">
    <property type="entry name" value="CT_Nitrate-R-NapA-like"/>
</dbReference>
<dbReference type="InterPro" id="IPR009010">
    <property type="entry name" value="Asp_de-COase-like_dom_sf"/>
</dbReference>
<evidence type="ECO:0000256" key="1">
    <source>
        <dbReference type="ARBA" id="ARBA00001942"/>
    </source>
</evidence>
<comment type="similarity">
    <text evidence="3">Belongs to the prokaryotic molybdopterin-containing oxidoreductase family. NasA/NapA/NarB subfamily.</text>
</comment>
<dbReference type="Pfam" id="PF00384">
    <property type="entry name" value="Molybdopterin"/>
    <property type="match status" value="1"/>
</dbReference>
<dbReference type="InterPro" id="IPR006656">
    <property type="entry name" value="Mopterin_OxRdtase"/>
</dbReference>
<comment type="cofactor">
    <cofactor evidence="1">
        <name>Mo-bis(molybdopterin guanine dinucleotide)</name>
        <dbReference type="ChEBI" id="CHEBI:60539"/>
    </cofactor>
</comment>
<dbReference type="SUPFAM" id="SSF53706">
    <property type="entry name" value="Formate dehydrogenase/DMSO reductase, domains 1-3"/>
    <property type="match status" value="1"/>
</dbReference>
<evidence type="ECO:0000256" key="9">
    <source>
        <dbReference type="ARBA" id="ARBA00023014"/>
    </source>
</evidence>
<feature type="domain" description="4Fe-4S Mo/W bis-MGD-type" evidence="11">
    <location>
        <begin position="2"/>
        <end position="58"/>
    </location>
</feature>
<gene>
    <name evidence="12" type="primary">nasA</name>
    <name evidence="12" type="ORF">OTERR_09590</name>
</gene>
<dbReference type="GO" id="GO:0046872">
    <property type="term" value="F:metal ion binding"/>
    <property type="evidence" value="ECO:0007669"/>
    <property type="project" value="UniProtKB-KW"/>
</dbReference>
<keyword evidence="6" id="KW-0479">Metal-binding</keyword>
<dbReference type="InterPro" id="IPR007419">
    <property type="entry name" value="BFD-like_2Fe2S-bd_dom"/>
</dbReference>
<dbReference type="InterPro" id="IPR027467">
    <property type="entry name" value="MopterinOxRdtase_cofactor_BS"/>
</dbReference>
<dbReference type="SUPFAM" id="SSF50692">
    <property type="entry name" value="ADC-like"/>
    <property type="match status" value="1"/>
</dbReference>
<evidence type="ECO:0000256" key="3">
    <source>
        <dbReference type="ARBA" id="ARBA00008747"/>
    </source>
</evidence>
<evidence type="ECO:0000256" key="8">
    <source>
        <dbReference type="ARBA" id="ARBA00023004"/>
    </source>
</evidence>
<dbReference type="KEGG" id="otr:OTERR_09590"/>
<evidence type="ECO:0000256" key="2">
    <source>
        <dbReference type="ARBA" id="ARBA00001966"/>
    </source>
</evidence>
<evidence type="ECO:0000256" key="7">
    <source>
        <dbReference type="ARBA" id="ARBA00023002"/>
    </source>
</evidence>
<dbReference type="InterPro" id="IPR006657">
    <property type="entry name" value="MoPterin_dinucl-bd_dom"/>
</dbReference>
<dbReference type="GO" id="GO:0051539">
    <property type="term" value="F:4 iron, 4 sulfur cluster binding"/>
    <property type="evidence" value="ECO:0007669"/>
    <property type="project" value="UniProtKB-KW"/>
</dbReference>
<keyword evidence="5" id="KW-0500">Molybdenum</keyword>
<comment type="cofactor">
    <cofactor evidence="2">
        <name>[4Fe-4S] cluster</name>
        <dbReference type="ChEBI" id="CHEBI:49883"/>
    </cofactor>
</comment>
<dbReference type="Gene3D" id="2.20.25.90">
    <property type="entry name" value="ADC-like domains"/>
    <property type="match status" value="1"/>
</dbReference>
<keyword evidence="4" id="KW-0004">4Fe-4S</keyword>
<protein>
    <submittedName>
        <fullName evidence="12">Assimilatory nitrate reductase</fullName>
    </submittedName>
</protein>
<dbReference type="PANTHER" id="PTHR43105:SF9">
    <property type="entry name" value="NADPH-FE(3+) OXIDOREDUCTASE SUBUNIT ALPHA"/>
    <property type="match status" value="1"/>
</dbReference>
<dbReference type="CDD" id="cd02754">
    <property type="entry name" value="MopB_Nitrate-R-NapA-like"/>
    <property type="match status" value="1"/>
</dbReference>
<dbReference type="PROSITE" id="PS00551">
    <property type="entry name" value="MOLYBDOPTERIN_PROK_1"/>
    <property type="match status" value="1"/>
</dbReference>
<evidence type="ECO:0000256" key="10">
    <source>
        <dbReference type="ARBA" id="ARBA00023063"/>
    </source>
</evidence>
<dbReference type="GO" id="GO:0016020">
    <property type="term" value="C:membrane"/>
    <property type="evidence" value="ECO:0007669"/>
    <property type="project" value="TreeGrafter"/>
</dbReference>
<sequence length="911" mass="97481">MTHETRSTCCYCGVGCGVLIAHDQERITGVRGDPDHPANFGRLCTKGASLHLSARPESRLLHPQLRSRAQDGRRGAPRRVLWDEALDHTAQRFAEIVRAHGPDSVAFYLSGQLLTEDYYVFNKLAKALITTNNVDTNSRLCMSSAAAGYKLTLGVDAPPCSYEDMALADCLFIAGANPAVAHPILYRRIEDARAANPKLKVIVADPRRSETAAQADLHLALKPGTDIALYHGMLHVMIAEGLLDEAYIESHTEGFDALRKIVREYAPDTAAVLTGVPTADIVTAARWFAQAGAALSLYCQGLNQSTHGSHNNVALIHLHLATGQIGRAGAGPFSLTGQPNAMGGREVGGMAHLLPGHREVANPDHRAEIARFWGVPWLSPRPGLKAIDLFAGLKRGHVKAVWIACTNPAQSLPHQAEVRQALAAAELVVVQEAFADAETLRYADVILPASTWGEKEGTVTNSERRISRVRAAVPPAGEARADWAIACDFARRLGRELGLLAADALFDYPDPEAIFDEHRRSTEGRDLDIGGLSYATLERQGPQQWPYRVGASGGTARLYTDGRFETPSGRARFVPCRHQGTADRTDTAFPFALLSGRMRDQWHGMTRTGTVPRLFNQEAEALLRLHPADLRQIGLDEGGLARVANGRGSIIVRVKGDAGMRPGSAWLPMHWGERFMSSAGANVLTPASVDPISGQPELKHAAVRIEAAALPWQLAVIQRVSDATAAAALAQARQWLGRFSYAAVSFHGGKRPVVILRAAAEAAASPEMLAELDQAFGLERPGGLSYADPARGVAKRAALDNGELTAIRLAGETLASAWLPETLAGAGLDAAKLRFALAPIATPPADLGPPREIVCKCADVDRQTLVAAFAAGESVAMVQERLKCGGYCGGCVPDLRRLHGAAQAPAVGQAA</sequence>
<name>A0A5C1E6X7_9RHOO</name>
<keyword evidence="13" id="KW-1185">Reference proteome</keyword>
<keyword evidence="10" id="KW-0534">Nitrate assimilation</keyword>
<reference evidence="12 13" key="1">
    <citation type="submission" date="2017-07" db="EMBL/GenBank/DDBJ databases">
        <title>Complete genome sequence of Oryzomicrobium terrae TPP412.</title>
        <authorList>
            <person name="Chiu L.-W."/>
            <person name="Lo K.-J."/>
            <person name="Tsai Y.-M."/>
            <person name="Lin S.-S."/>
            <person name="Kuo C.-H."/>
            <person name="Liu C.-T."/>
        </authorList>
    </citation>
    <scope>NUCLEOTIDE SEQUENCE [LARGE SCALE GENOMIC DNA]</scope>
    <source>
        <strain evidence="12 13">TPP412</strain>
    </source>
</reference>
<dbReference type="GO" id="GO:1990204">
    <property type="term" value="C:oxidoreductase complex"/>
    <property type="evidence" value="ECO:0007669"/>
    <property type="project" value="UniProtKB-ARBA"/>
</dbReference>
<accession>A0A5C1E6X7</accession>
<dbReference type="RefSeq" id="WP_149425030.1">
    <property type="nucleotide sequence ID" value="NZ_CP022579.1"/>
</dbReference>
<dbReference type="Pfam" id="PF04324">
    <property type="entry name" value="Fer2_BFD"/>
    <property type="match status" value="1"/>
</dbReference>
<dbReference type="Gene3D" id="2.40.40.20">
    <property type="match status" value="1"/>
</dbReference>
<dbReference type="PANTHER" id="PTHR43105">
    <property type="entry name" value="RESPIRATORY NITRATE REDUCTASE"/>
    <property type="match status" value="1"/>
</dbReference>
<dbReference type="EMBL" id="CP022579">
    <property type="protein sequence ID" value="QEL64435.1"/>
    <property type="molecule type" value="Genomic_DNA"/>
</dbReference>
<dbReference type="Gene3D" id="3.40.50.740">
    <property type="match status" value="1"/>
</dbReference>
<evidence type="ECO:0000259" key="11">
    <source>
        <dbReference type="PROSITE" id="PS51669"/>
    </source>
</evidence>
<keyword evidence="8" id="KW-0408">Iron</keyword>
<keyword evidence="7" id="KW-0560">Oxidoreductase</keyword>
<evidence type="ECO:0000256" key="5">
    <source>
        <dbReference type="ARBA" id="ARBA00022505"/>
    </source>
</evidence>
<dbReference type="InterPro" id="IPR006963">
    <property type="entry name" value="Mopterin_OxRdtase_4Fe-4S_dom"/>
</dbReference>
<dbReference type="GO" id="GO:0045333">
    <property type="term" value="P:cellular respiration"/>
    <property type="evidence" value="ECO:0007669"/>
    <property type="project" value="UniProtKB-ARBA"/>
</dbReference>
<dbReference type="Gene3D" id="1.10.10.1100">
    <property type="entry name" value="BFD-like [2Fe-2S]-binding domain"/>
    <property type="match status" value="1"/>
</dbReference>
<dbReference type="GO" id="GO:0042128">
    <property type="term" value="P:nitrate assimilation"/>
    <property type="evidence" value="ECO:0007669"/>
    <property type="project" value="UniProtKB-KW"/>
</dbReference>
<dbReference type="SMART" id="SM00926">
    <property type="entry name" value="Molybdop_Fe4S4"/>
    <property type="match status" value="1"/>
</dbReference>
<dbReference type="PROSITE" id="PS51669">
    <property type="entry name" value="4FE4S_MOW_BIS_MGD"/>
    <property type="match status" value="1"/>
</dbReference>
<dbReference type="Pfam" id="PF01568">
    <property type="entry name" value="Molydop_binding"/>
    <property type="match status" value="1"/>
</dbReference>
<keyword evidence="9" id="KW-0411">Iron-sulfur</keyword>
<dbReference type="CDD" id="cd02791">
    <property type="entry name" value="MopB_CT_Nitrate-R-NapA-like"/>
    <property type="match status" value="1"/>
</dbReference>
<dbReference type="Proteomes" id="UP000323671">
    <property type="component" value="Chromosome"/>
</dbReference>
<dbReference type="AlphaFoldDB" id="A0A5C1E6X7"/>
<dbReference type="FunFam" id="3.40.228.10:FF:000002">
    <property type="entry name" value="Formate dehydrogenase subunit alpha"/>
    <property type="match status" value="1"/>
</dbReference>
<dbReference type="GO" id="GO:0016491">
    <property type="term" value="F:oxidoreductase activity"/>
    <property type="evidence" value="ECO:0007669"/>
    <property type="project" value="UniProtKB-KW"/>
</dbReference>
<proteinExistence type="inferred from homology"/>
<dbReference type="Gene3D" id="3.40.228.10">
    <property type="entry name" value="Dimethylsulfoxide Reductase, domain 2"/>
    <property type="match status" value="1"/>
</dbReference>